<evidence type="ECO:0000313" key="7">
    <source>
        <dbReference type="Proteomes" id="UP000887540"/>
    </source>
</evidence>
<keyword evidence="2 5" id="KW-0812">Transmembrane</keyword>
<dbReference type="Pfam" id="PF07690">
    <property type="entry name" value="MFS_1"/>
    <property type="match status" value="1"/>
</dbReference>
<dbReference type="InterPro" id="IPR036259">
    <property type="entry name" value="MFS_trans_sf"/>
</dbReference>
<evidence type="ECO:0000256" key="4">
    <source>
        <dbReference type="ARBA" id="ARBA00023136"/>
    </source>
</evidence>
<evidence type="ECO:0000259" key="6">
    <source>
        <dbReference type="PROSITE" id="PS50850"/>
    </source>
</evidence>
<feature type="transmembrane region" description="Helical" evidence="5">
    <location>
        <begin position="81"/>
        <end position="104"/>
    </location>
</feature>
<name>A0A914CI02_9BILA</name>
<organism evidence="7 8">
    <name type="scientific">Acrobeloides nanus</name>
    <dbReference type="NCBI Taxonomy" id="290746"/>
    <lineage>
        <taxon>Eukaryota</taxon>
        <taxon>Metazoa</taxon>
        <taxon>Ecdysozoa</taxon>
        <taxon>Nematoda</taxon>
        <taxon>Chromadorea</taxon>
        <taxon>Rhabditida</taxon>
        <taxon>Tylenchina</taxon>
        <taxon>Cephalobomorpha</taxon>
        <taxon>Cephaloboidea</taxon>
        <taxon>Cephalobidae</taxon>
        <taxon>Acrobeloides</taxon>
    </lineage>
</organism>
<dbReference type="GO" id="GO:0022857">
    <property type="term" value="F:transmembrane transporter activity"/>
    <property type="evidence" value="ECO:0007669"/>
    <property type="project" value="InterPro"/>
</dbReference>
<dbReference type="InterPro" id="IPR020846">
    <property type="entry name" value="MFS_dom"/>
</dbReference>
<protein>
    <submittedName>
        <fullName evidence="8">Major facilitator superfamily (MFS) profile domain-containing protein</fullName>
    </submittedName>
</protein>
<proteinExistence type="predicted"/>
<feature type="transmembrane region" description="Helical" evidence="5">
    <location>
        <begin position="173"/>
        <end position="194"/>
    </location>
</feature>
<accession>A0A914CI02</accession>
<evidence type="ECO:0000256" key="1">
    <source>
        <dbReference type="ARBA" id="ARBA00004141"/>
    </source>
</evidence>
<dbReference type="PROSITE" id="PS50850">
    <property type="entry name" value="MFS"/>
    <property type="match status" value="1"/>
</dbReference>
<dbReference type="SUPFAM" id="SSF103473">
    <property type="entry name" value="MFS general substrate transporter"/>
    <property type="match status" value="1"/>
</dbReference>
<evidence type="ECO:0000256" key="2">
    <source>
        <dbReference type="ARBA" id="ARBA00022692"/>
    </source>
</evidence>
<feature type="domain" description="Major facilitator superfamily (MFS) profile" evidence="6">
    <location>
        <begin position="1"/>
        <end position="208"/>
    </location>
</feature>
<evidence type="ECO:0000313" key="8">
    <source>
        <dbReference type="WBParaSite" id="ACRNAN_scaffold10723.g20354.t1"/>
    </source>
</evidence>
<comment type="subcellular location">
    <subcellularLocation>
        <location evidence="1">Membrane</location>
        <topology evidence="1">Multi-pass membrane protein</topology>
    </subcellularLocation>
</comment>
<feature type="transmembrane region" description="Helical" evidence="5">
    <location>
        <begin position="110"/>
        <end position="134"/>
    </location>
</feature>
<dbReference type="GO" id="GO:0016020">
    <property type="term" value="C:membrane"/>
    <property type="evidence" value="ECO:0007669"/>
    <property type="project" value="UniProtKB-SubCell"/>
</dbReference>
<reference evidence="8" key="1">
    <citation type="submission" date="2022-11" db="UniProtKB">
        <authorList>
            <consortium name="WormBaseParasite"/>
        </authorList>
    </citation>
    <scope>IDENTIFICATION</scope>
</reference>
<dbReference type="PANTHER" id="PTHR23507">
    <property type="entry name" value="ZGC:174356"/>
    <property type="match status" value="1"/>
</dbReference>
<dbReference type="Proteomes" id="UP000887540">
    <property type="component" value="Unplaced"/>
</dbReference>
<keyword evidence="3 5" id="KW-1133">Transmembrane helix</keyword>
<dbReference type="WBParaSite" id="ACRNAN_scaffold10723.g20354.t1">
    <property type="protein sequence ID" value="ACRNAN_scaffold10723.g20354.t1"/>
    <property type="gene ID" value="ACRNAN_scaffold10723.g20354"/>
</dbReference>
<dbReference type="AlphaFoldDB" id="A0A914CI02"/>
<evidence type="ECO:0000256" key="5">
    <source>
        <dbReference type="SAM" id="Phobius"/>
    </source>
</evidence>
<dbReference type="PANTHER" id="PTHR23507:SF1">
    <property type="entry name" value="FI18259P1-RELATED"/>
    <property type="match status" value="1"/>
</dbReference>
<keyword evidence="4 5" id="KW-0472">Membrane</keyword>
<dbReference type="Gene3D" id="1.20.1250.20">
    <property type="entry name" value="MFS general substrate transporter like domains"/>
    <property type="match status" value="1"/>
</dbReference>
<dbReference type="InterPro" id="IPR011701">
    <property type="entry name" value="MFS"/>
</dbReference>
<sequence>MVSSFLKYPVFQTLLYEKSCIYRYHDDINCHNISHIYSDKLLQHDANHLYLLSSLTLIIPSLFSTLILGSLSDSWNVKVPMLVPFVALILADFSYILQCTFMNWNPYYLLISDFIFGLFGGFTAIIGTMSSYAIKTTSSNFRSERMAAFEGSIGLGTTFGYAVSGLLREAVGYAYVFLILMVLHISAFVYILFFTKEIIQNDPSANEI</sequence>
<evidence type="ECO:0000256" key="3">
    <source>
        <dbReference type="ARBA" id="ARBA00022989"/>
    </source>
</evidence>
<keyword evidence="7" id="KW-1185">Reference proteome</keyword>
<feature type="transmembrane region" description="Helical" evidence="5">
    <location>
        <begin position="146"/>
        <end position="167"/>
    </location>
</feature>
<feature type="transmembrane region" description="Helical" evidence="5">
    <location>
        <begin position="49"/>
        <end position="69"/>
    </location>
</feature>